<reference evidence="2" key="1">
    <citation type="journal article" date="2014" name="Int. J. Syst. Evol. Microbiol.">
        <title>Complete genome sequence of Corynebacterium casei LMG S-19264T (=DSM 44701T), isolated from a smear-ripened cheese.</title>
        <authorList>
            <consortium name="US DOE Joint Genome Institute (JGI-PGF)"/>
            <person name="Walter F."/>
            <person name="Albersmeier A."/>
            <person name="Kalinowski J."/>
            <person name="Ruckert C."/>
        </authorList>
    </citation>
    <scope>NUCLEOTIDE SEQUENCE</scope>
    <source>
        <strain evidence="2">CGMCC 1.12698</strain>
    </source>
</reference>
<evidence type="ECO:0000313" key="3">
    <source>
        <dbReference type="Proteomes" id="UP000605259"/>
    </source>
</evidence>
<organism evidence="2 3">
    <name type="scientific">Priestia taiwanensis</name>
    <dbReference type="NCBI Taxonomy" id="1347902"/>
    <lineage>
        <taxon>Bacteria</taxon>
        <taxon>Bacillati</taxon>
        <taxon>Bacillota</taxon>
        <taxon>Bacilli</taxon>
        <taxon>Bacillales</taxon>
        <taxon>Bacillaceae</taxon>
        <taxon>Priestia</taxon>
    </lineage>
</organism>
<keyword evidence="2" id="KW-0808">Transferase</keyword>
<dbReference type="SUPFAM" id="SSF117916">
    <property type="entry name" value="Fe-S cluster assembly (FSCA) domain-like"/>
    <property type="match status" value="1"/>
</dbReference>
<dbReference type="EMBL" id="BMFK01000001">
    <property type="protein sequence ID" value="GGE63217.1"/>
    <property type="molecule type" value="Genomic_DNA"/>
</dbReference>
<dbReference type="PANTHER" id="PTHR42831:SF1">
    <property type="entry name" value="FE-S PROTEIN MATURATION AUXILIARY FACTOR YITW"/>
    <property type="match status" value="1"/>
</dbReference>
<reference evidence="2" key="2">
    <citation type="submission" date="2020-09" db="EMBL/GenBank/DDBJ databases">
        <authorList>
            <person name="Sun Q."/>
            <person name="Zhou Y."/>
        </authorList>
    </citation>
    <scope>NUCLEOTIDE SEQUENCE</scope>
    <source>
        <strain evidence="2">CGMCC 1.12698</strain>
    </source>
</reference>
<gene>
    <name evidence="2" type="ORF">GCM10007140_11840</name>
</gene>
<proteinExistence type="predicted"/>
<keyword evidence="2" id="KW-0489">Methyltransferase</keyword>
<name>A0A917AN90_9BACI</name>
<evidence type="ECO:0000259" key="1">
    <source>
        <dbReference type="Pfam" id="PF01883"/>
    </source>
</evidence>
<dbReference type="InterPro" id="IPR052339">
    <property type="entry name" value="Fe-S_Maturation_MIP18"/>
</dbReference>
<dbReference type="GO" id="GO:0008168">
    <property type="term" value="F:methyltransferase activity"/>
    <property type="evidence" value="ECO:0007669"/>
    <property type="project" value="UniProtKB-KW"/>
</dbReference>
<feature type="domain" description="MIP18 family-like" evidence="1">
    <location>
        <begin position="8"/>
        <end position="80"/>
    </location>
</feature>
<sequence>MRQPLEEAMYKKLEYVIDPELHVDIVNLGLIYGIDIDDDNNVVVTMTMTSMGCPVAGEIVSEVKFALAVMEEVNHVEVNVVWTPAWTKVRMSRYAKIALGVVD</sequence>
<dbReference type="PANTHER" id="PTHR42831">
    <property type="entry name" value="FE-S PROTEIN MATURATION AUXILIARY FACTOR YITW"/>
    <property type="match status" value="1"/>
</dbReference>
<comment type="caution">
    <text evidence="2">The sequence shown here is derived from an EMBL/GenBank/DDBJ whole genome shotgun (WGS) entry which is preliminary data.</text>
</comment>
<dbReference type="AlphaFoldDB" id="A0A917AN90"/>
<dbReference type="Pfam" id="PF01883">
    <property type="entry name" value="FeS_assembly_P"/>
    <property type="match status" value="1"/>
</dbReference>
<dbReference type="InterPro" id="IPR002744">
    <property type="entry name" value="MIP18-like"/>
</dbReference>
<accession>A0A917AN90</accession>
<keyword evidence="3" id="KW-1185">Reference proteome</keyword>
<protein>
    <submittedName>
        <fullName evidence="2">DNA methyltransferase</fullName>
    </submittedName>
</protein>
<dbReference type="Gene3D" id="3.30.300.130">
    <property type="entry name" value="Fe-S cluster assembly (FSCA)"/>
    <property type="match status" value="1"/>
</dbReference>
<evidence type="ECO:0000313" key="2">
    <source>
        <dbReference type="EMBL" id="GGE63217.1"/>
    </source>
</evidence>
<dbReference type="Proteomes" id="UP000605259">
    <property type="component" value="Unassembled WGS sequence"/>
</dbReference>
<dbReference type="GO" id="GO:0032259">
    <property type="term" value="P:methylation"/>
    <property type="evidence" value="ECO:0007669"/>
    <property type="project" value="UniProtKB-KW"/>
</dbReference>
<dbReference type="InterPro" id="IPR034904">
    <property type="entry name" value="FSCA_dom_sf"/>
</dbReference>